<dbReference type="InterPro" id="IPR034151">
    <property type="entry name" value="TOPRIM_DnaG_bac"/>
</dbReference>
<accession>A0ABW2AIB0</accession>
<name>A0ABW2AIB0_9MICO</name>
<dbReference type="Gene3D" id="3.90.980.10">
    <property type="entry name" value="DNA primase, catalytic core, N-terminal domain"/>
    <property type="match status" value="1"/>
</dbReference>
<dbReference type="RefSeq" id="WP_382403182.1">
    <property type="nucleotide sequence ID" value="NZ_JBHSWH010000001.1"/>
</dbReference>
<dbReference type="PANTHER" id="PTHR30313">
    <property type="entry name" value="DNA PRIMASE"/>
    <property type="match status" value="1"/>
</dbReference>
<comment type="caution">
    <text evidence="3">The sequence shown here is derived from an EMBL/GenBank/DDBJ whole genome shotgun (WGS) entry which is preliminary data.</text>
</comment>
<dbReference type="Pfam" id="PF08275">
    <property type="entry name" value="DNAG_N"/>
    <property type="match status" value="1"/>
</dbReference>
<dbReference type="EMBL" id="JBHSWH010000001">
    <property type="protein sequence ID" value="MFC6706525.1"/>
    <property type="molecule type" value="Genomic_DNA"/>
</dbReference>
<gene>
    <name evidence="3" type="ORF">ACFQDH_15000</name>
</gene>
<dbReference type="InterPro" id="IPR013264">
    <property type="entry name" value="DNAG_N"/>
</dbReference>
<proteinExistence type="predicted"/>
<sequence>MDEIDEDDLERQLLLTELRRDALGPLEISDEQMDRSADRAMRFASSPVSNDRIAHINTLTLAYYRQQLPGSWAAQHLVDRFGDDLAADERFRPGFAPPGWDRLVKHLRTLGVGDEEMVAAGVAKRNESTGRIRDHFVNRLVLPIVHRRDGWENFETVPFAGGDVVLGFVGRRHPDLTDKDKSGPKYLDSPTTSLFAMGAQLYVAGNDLYENGARPVLVEGPMDAIAITLASAGQLVGAAPLGTYLTEEQSQQLAAIREHFGAGTASDLDSSATEFDPWLIVATDNDENLSGQVAAERDYWLLAPHDLDSGHATFPSGLDPADMYTLRGPAALREVLKQPNALANSLLEERLTNLPPGQARTAGAQIIAARPARHWQDGTTRISDRLHISTAMAQRDLIPAADSWVGDRRQAARTQLDQVAEVRDRMKQAAQLPPHERWAGLAGELDPRLPRQADWPALAQMLDQAAAEGHDVPAVARQLVAERPLAEQPAQDLRYRLVATLDVQVDTGGPVSGTPQSGAAQERRSPTTAPTDRPVGPRR</sequence>
<evidence type="ECO:0000313" key="3">
    <source>
        <dbReference type="EMBL" id="MFC6706525.1"/>
    </source>
</evidence>
<dbReference type="Gene3D" id="3.40.1360.10">
    <property type="match status" value="1"/>
</dbReference>
<organism evidence="3 4">
    <name type="scientific">Flexivirga alba</name>
    <dbReference type="NCBI Taxonomy" id="702742"/>
    <lineage>
        <taxon>Bacteria</taxon>
        <taxon>Bacillati</taxon>
        <taxon>Actinomycetota</taxon>
        <taxon>Actinomycetes</taxon>
        <taxon>Micrococcales</taxon>
        <taxon>Dermacoccaceae</taxon>
        <taxon>Flexivirga</taxon>
    </lineage>
</organism>
<reference evidence="4" key="1">
    <citation type="journal article" date="2019" name="Int. J. Syst. Evol. Microbiol.">
        <title>The Global Catalogue of Microorganisms (GCM) 10K type strain sequencing project: providing services to taxonomists for standard genome sequencing and annotation.</title>
        <authorList>
            <consortium name="The Broad Institute Genomics Platform"/>
            <consortium name="The Broad Institute Genome Sequencing Center for Infectious Disease"/>
            <person name="Wu L."/>
            <person name="Ma J."/>
        </authorList>
    </citation>
    <scope>NUCLEOTIDE SEQUENCE [LARGE SCALE GENOMIC DNA]</scope>
    <source>
        <strain evidence="4">CCUG 58127</strain>
    </source>
</reference>
<dbReference type="CDD" id="cd03364">
    <property type="entry name" value="TOPRIM_DnaG_primases"/>
    <property type="match status" value="1"/>
</dbReference>
<evidence type="ECO:0000259" key="2">
    <source>
        <dbReference type="Pfam" id="PF08275"/>
    </source>
</evidence>
<evidence type="ECO:0000313" key="4">
    <source>
        <dbReference type="Proteomes" id="UP001596298"/>
    </source>
</evidence>
<dbReference type="SUPFAM" id="SSF56731">
    <property type="entry name" value="DNA primase core"/>
    <property type="match status" value="1"/>
</dbReference>
<dbReference type="PANTHER" id="PTHR30313:SF2">
    <property type="entry name" value="DNA PRIMASE"/>
    <property type="match status" value="1"/>
</dbReference>
<dbReference type="Proteomes" id="UP001596298">
    <property type="component" value="Unassembled WGS sequence"/>
</dbReference>
<feature type="region of interest" description="Disordered" evidence="1">
    <location>
        <begin position="505"/>
        <end position="539"/>
    </location>
</feature>
<dbReference type="InterPro" id="IPR037068">
    <property type="entry name" value="DNA_primase_core_N_sf"/>
</dbReference>
<keyword evidence="4" id="KW-1185">Reference proteome</keyword>
<protein>
    <submittedName>
        <fullName evidence="3">Toprim domain-containing protein</fullName>
    </submittedName>
</protein>
<evidence type="ECO:0000256" key="1">
    <source>
        <dbReference type="SAM" id="MobiDB-lite"/>
    </source>
</evidence>
<dbReference type="InterPro" id="IPR050219">
    <property type="entry name" value="DnaG_primase"/>
</dbReference>
<feature type="domain" description="DNA primase DNAG catalytic core N-terminal" evidence="2">
    <location>
        <begin position="66"/>
        <end position="203"/>
    </location>
</feature>